<dbReference type="Gene3D" id="2.120.10.30">
    <property type="entry name" value="TolB, C-terminal domain"/>
    <property type="match status" value="1"/>
</dbReference>
<evidence type="ECO:0000256" key="2">
    <source>
        <dbReference type="SAM" id="SignalP"/>
    </source>
</evidence>
<reference evidence="3 4" key="1">
    <citation type="journal article" date="2020" name="Nat. Commun.">
        <title>Genome of Tripterygium wilfordii and identification of cytochrome P450 involved in triptolide biosynthesis.</title>
        <authorList>
            <person name="Tu L."/>
            <person name="Su P."/>
            <person name="Zhang Z."/>
            <person name="Gao L."/>
            <person name="Wang J."/>
            <person name="Hu T."/>
            <person name="Zhou J."/>
            <person name="Zhang Y."/>
            <person name="Zhao Y."/>
            <person name="Liu Y."/>
            <person name="Song Y."/>
            <person name="Tong Y."/>
            <person name="Lu Y."/>
            <person name="Yang J."/>
            <person name="Xu C."/>
            <person name="Jia M."/>
            <person name="Peters R.J."/>
            <person name="Huang L."/>
            <person name="Gao W."/>
        </authorList>
    </citation>
    <scope>NUCLEOTIDE SEQUENCE [LARGE SCALE GENOMIC DNA]</scope>
    <source>
        <strain evidence="4">cv. XIE 37</strain>
        <tissue evidence="3">Leaf</tissue>
    </source>
</reference>
<feature type="chain" id="PRO_5029480228" description="NHL domain-containing protein" evidence="2">
    <location>
        <begin position="23"/>
        <end position="274"/>
    </location>
</feature>
<dbReference type="PANTHER" id="PTHR13833">
    <property type="match status" value="1"/>
</dbReference>
<evidence type="ECO:0008006" key="5">
    <source>
        <dbReference type="Google" id="ProtNLM"/>
    </source>
</evidence>
<accession>A0A7J7D4S4</accession>
<dbReference type="SUPFAM" id="SSF101898">
    <property type="entry name" value="NHL repeat"/>
    <property type="match status" value="1"/>
</dbReference>
<feature type="transmembrane region" description="Helical" evidence="1">
    <location>
        <begin position="210"/>
        <end position="231"/>
    </location>
</feature>
<evidence type="ECO:0000313" key="4">
    <source>
        <dbReference type="Proteomes" id="UP000593562"/>
    </source>
</evidence>
<comment type="caution">
    <text evidence="3">The sequence shown here is derived from an EMBL/GenBank/DDBJ whole genome shotgun (WGS) entry which is preliminary data.</text>
</comment>
<name>A0A7J7D4S4_TRIWF</name>
<dbReference type="InterPro" id="IPR011042">
    <property type="entry name" value="6-blade_b-propeller_TolB-like"/>
</dbReference>
<keyword evidence="1" id="KW-0472">Membrane</keyword>
<feature type="signal peptide" evidence="2">
    <location>
        <begin position="1"/>
        <end position="22"/>
    </location>
</feature>
<sequence length="274" mass="29665">MASHLSLISVFFLFGLTLPSLSLSVPAKLLLEEGYTVTTVMNGHKLNINPYAILPRPGSSDFLVLDSSGSSIYTVSFQSSPDGVVVNRLSGDRAHVADYQDGELGSAWFNHPRSFAVDLKGNVYVADKNNMVIRKITNTGVTTIAGGYSRKEGHDDGPAQNATFSNAFDLFFIPEMCALLISDHGNLLVRRIDLKPEDCKRTSKSALGAAAGWVLGLGLSCLFGILVGIVLRPYIIPSTGRPQSMQLQQDMEALPNLSGEKAADTFLRQQKRNC</sequence>
<evidence type="ECO:0000313" key="3">
    <source>
        <dbReference type="EMBL" id="KAF5741056.1"/>
    </source>
</evidence>
<dbReference type="AlphaFoldDB" id="A0A7J7D4S4"/>
<keyword evidence="2" id="KW-0732">Signal</keyword>
<dbReference type="EMBL" id="JAAARO010000010">
    <property type="protein sequence ID" value="KAF5741056.1"/>
    <property type="molecule type" value="Genomic_DNA"/>
</dbReference>
<keyword evidence="1" id="KW-1133">Transmembrane helix</keyword>
<protein>
    <recommendedName>
        <fullName evidence="5">NHL domain-containing protein</fullName>
    </recommendedName>
</protein>
<keyword evidence="1" id="KW-0812">Transmembrane</keyword>
<organism evidence="3 4">
    <name type="scientific">Tripterygium wilfordii</name>
    <name type="common">Thunder God vine</name>
    <dbReference type="NCBI Taxonomy" id="458696"/>
    <lineage>
        <taxon>Eukaryota</taxon>
        <taxon>Viridiplantae</taxon>
        <taxon>Streptophyta</taxon>
        <taxon>Embryophyta</taxon>
        <taxon>Tracheophyta</taxon>
        <taxon>Spermatophyta</taxon>
        <taxon>Magnoliopsida</taxon>
        <taxon>eudicotyledons</taxon>
        <taxon>Gunneridae</taxon>
        <taxon>Pentapetalae</taxon>
        <taxon>rosids</taxon>
        <taxon>fabids</taxon>
        <taxon>Celastrales</taxon>
        <taxon>Celastraceae</taxon>
        <taxon>Tripterygium</taxon>
    </lineage>
</organism>
<dbReference type="FunCoup" id="A0A7J7D4S4">
    <property type="interactions" value="473"/>
</dbReference>
<proteinExistence type="predicted"/>
<dbReference type="Proteomes" id="UP000593562">
    <property type="component" value="Unassembled WGS sequence"/>
</dbReference>
<evidence type="ECO:0000256" key="1">
    <source>
        <dbReference type="SAM" id="Phobius"/>
    </source>
</evidence>
<gene>
    <name evidence="3" type="ORF">HS088_TW10G00051</name>
</gene>
<dbReference type="InParanoid" id="A0A7J7D4S4"/>
<dbReference type="PANTHER" id="PTHR13833:SF71">
    <property type="entry name" value="NHL DOMAIN-CONTAINING PROTEIN"/>
    <property type="match status" value="1"/>
</dbReference>
<keyword evidence="4" id="KW-1185">Reference proteome</keyword>